<dbReference type="PROSITE" id="PS51666">
    <property type="entry name" value="QLQ"/>
    <property type="match status" value="1"/>
</dbReference>
<dbReference type="GO" id="GO:0006355">
    <property type="term" value="P:regulation of DNA-templated transcription"/>
    <property type="evidence" value="ECO:0007669"/>
    <property type="project" value="InterPro"/>
</dbReference>
<evidence type="ECO:0000259" key="8">
    <source>
        <dbReference type="PROSITE" id="PS51667"/>
    </source>
</evidence>
<comment type="function">
    <text evidence="5">Transcription activator.</text>
</comment>
<evidence type="ECO:0000256" key="2">
    <source>
        <dbReference type="ARBA" id="ARBA00008122"/>
    </source>
</evidence>
<feature type="compositionally biased region" description="Polar residues" evidence="6">
    <location>
        <begin position="298"/>
        <end position="310"/>
    </location>
</feature>
<comment type="caution">
    <text evidence="9">The sequence shown here is derived from an EMBL/GenBank/DDBJ whole genome shotgun (WGS) entry which is preliminary data.</text>
</comment>
<name>A0AAV7GPE7_DENCH</name>
<keyword evidence="5" id="KW-0804">Transcription</keyword>
<keyword evidence="5" id="KW-0010">Activator</keyword>
<dbReference type="Proteomes" id="UP000775213">
    <property type="component" value="Unassembled WGS sequence"/>
</dbReference>
<gene>
    <name evidence="9" type="ORF">IEQ34_012869</name>
</gene>
<proteinExistence type="inferred from homology"/>
<sequence>MDSRGFLGMKVLVGSSPCSLSPPLASSDLESIRKRDILASHFLKQGRSCRAEEDEQRSPKIVRSMSLSSASNGEQMLSFSSSKPSSLVYSCEKTSVLATLPSSSAPSSQVRRAGLNSVDLNVKMQGAVRGPSGAFTLSQRMELKQQMLIYNYIWANVPIPTNLLSSLMRGGLSPAWLSVCSTGSVRPNAAWWGYFHPGYVGNADPEPGRCRRTDGKKWRCSRDAVPDQKYCERHINRGRHRSRKPVEGHGDHTKITMPGITNPTSVSSVPSGGQSSDSFSVTRHQIQIPHATVNASSSQFWMPTSGNATNNRKESPRDNSILTSTTKPCDSLFTTSRNYNPLSETSSLGLNAGNILKSHLRGSFLANNNFDTPLELHEQQNQQPQVLGHFIDDWPPSRSESSNIIWPGVEEIQSEKTQLSMPFPLASSDFSSSNSSPAPERLSPLRMGLGLIGVPNEQNSAMKWRAAPWEAPTVASASMGGPLGEALTSTSSTPLDGNKNFLSLINDGWDLTPQLASSTNNVIQSTTVSSVSSGSASDVKVEKNINEGLSCLFGPNNVNSLNLPPFVSI</sequence>
<feature type="domain" description="WRC" evidence="8">
    <location>
        <begin position="204"/>
        <end position="248"/>
    </location>
</feature>
<evidence type="ECO:0000256" key="1">
    <source>
        <dbReference type="ARBA" id="ARBA00004123"/>
    </source>
</evidence>
<evidence type="ECO:0000313" key="9">
    <source>
        <dbReference type="EMBL" id="KAH0457554.1"/>
    </source>
</evidence>
<feature type="domain" description="QLQ" evidence="7">
    <location>
        <begin position="134"/>
        <end position="169"/>
    </location>
</feature>
<dbReference type="GO" id="GO:0005524">
    <property type="term" value="F:ATP binding"/>
    <property type="evidence" value="ECO:0007669"/>
    <property type="project" value="UniProtKB-UniRule"/>
</dbReference>
<comment type="domain">
    <text evidence="5">The QLQ domain and WRC domain may be involved in protein-protein interaction and DNA-binding, respectively.</text>
</comment>
<evidence type="ECO:0000256" key="6">
    <source>
        <dbReference type="SAM" id="MobiDB-lite"/>
    </source>
</evidence>
<dbReference type="Pfam" id="PF08880">
    <property type="entry name" value="QLQ"/>
    <property type="match status" value="1"/>
</dbReference>
<dbReference type="PROSITE" id="PS51667">
    <property type="entry name" value="WRC"/>
    <property type="match status" value="1"/>
</dbReference>
<feature type="compositionally biased region" description="Low complexity" evidence="6">
    <location>
        <begin position="265"/>
        <end position="278"/>
    </location>
</feature>
<feature type="short sequence motif" description="Bipartite nuclear localization signal" evidence="4">
    <location>
        <begin position="209"/>
        <end position="219"/>
    </location>
</feature>
<dbReference type="InterPro" id="IPR014978">
    <property type="entry name" value="Gln-Leu-Gln_QLQ"/>
</dbReference>
<dbReference type="Pfam" id="PF08879">
    <property type="entry name" value="WRC"/>
    <property type="match status" value="1"/>
</dbReference>
<dbReference type="PANTHER" id="PTHR31602:SF42">
    <property type="entry name" value="GROWTH-REGULATING FACTOR 2"/>
    <property type="match status" value="1"/>
</dbReference>
<feature type="region of interest" description="Disordered" evidence="6">
    <location>
        <begin position="241"/>
        <end position="278"/>
    </location>
</feature>
<evidence type="ECO:0000256" key="5">
    <source>
        <dbReference type="RuleBase" id="RU367127"/>
    </source>
</evidence>
<evidence type="ECO:0000313" key="10">
    <source>
        <dbReference type="Proteomes" id="UP000775213"/>
    </source>
</evidence>
<comment type="similarity">
    <text evidence="2 5">Belongs to the GRF family.</text>
</comment>
<comment type="subcellular location">
    <subcellularLocation>
        <location evidence="1 4 5">Nucleus</location>
    </subcellularLocation>
</comment>
<organism evidence="9 10">
    <name type="scientific">Dendrobium chrysotoxum</name>
    <name type="common">Orchid</name>
    <dbReference type="NCBI Taxonomy" id="161865"/>
    <lineage>
        <taxon>Eukaryota</taxon>
        <taxon>Viridiplantae</taxon>
        <taxon>Streptophyta</taxon>
        <taxon>Embryophyta</taxon>
        <taxon>Tracheophyta</taxon>
        <taxon>Spermatophyta</taxon>
        <taxon>Magnoliopsida</taxon>
        <taxon>Liliopsida</taxon>
        <taxon>Asparagales</taxon>
        <taxon>Orchidaceae</taxon>
        <taxon>Epidendroideae</taxon>
        <taxon>Malaxideae</taxon>
        <taxon>Dendrobiinae</taxon>
        <taxon>Dendrobium</taxon>
    </lineage>
</organism>
<dbReference type="PANTHER" id="PTHR31602">
    <property type="entry name" value="GROWTH-REGULATING FACTOR 5"/>
    <property type="match status" value="1"/>
</dbReference>
<protein>
    <recommendedName>
        <fullName evidence="5">Growth-regulating factor</fullName>
    </recommendedName>
</protein>
<keyword evidence="10" id="KW-1185">Reference proteome</keyword>
<dbReference type="AlphaFoldDB" id="A0AAV7GPE7"/>
<dbReference type="InterPro" id="IPR014977">
    <property type="entry name" value="WRC_dom"/>
</dbReference>
<dbReference type="GO" id="GO:0032502">
    <property type="term" value="P:developmental process"/>
    <property type="evidence" value="ECO:0007669"/>
    <property type="project" value="InterPro"/>
</dbReference>
<dbReference type="InterPro" id="IPR031137">
    <property type="entry name" value="GRF"/>
</dbReference>
<feature type="compositionally biased region" description="Basic and acidic residues" evidence="6">
    <location>
        <begin position="244"/>
        <end position="254"/>
    </location>
</feature>
<feature type="compositionally biased region" description="Polar residues" evidence="6">
    <location>
        <begin position="318"/>
        <end position="327"/>
    </location>
</feature>
<dbReference type="GO" id="GO:0006351">
    <property type="term" value="P:DNA-templated transcription"/>
    <property type="evidence" value="ECO:0007669"/>
    <property type="project" value="UniProtKB-UniRule"/>
</dbReference>
<dbReference type="EMBL" id="JAGFBR010000012">
    <property type="protein sequence ID" value="KAH0457554.1"/>
    <property type="molecule type" value="Genomic_DNA"/>
</dbReference>
<keyword evidence="3 4" id="KW-0539">Nucleus</keyword>
<keyword evidence="5" id="KW-0805">Transcription regulation</keyword>
<accession>A0AAV7GPE7</accession>
<feature type="short sequence motif" description="Bipartite nuclear localization signal" evidence="4">
    <location>
        <begin position="237"/>
        <end position="244"/>
    </location>
</feature>
<dbReference type="GO" id="GO:0005634">
    <property type="term" value="C:nucleus"/>
    <property type="evidence" value="ECO:0007669"/>
    <property type="project" value="UniProtKB-SubCell"/>
</dbReference>
<evidence type="ECO:0000256" key="4">
    <source>
        <dbReference type="PROSITE-ProRule" id="PRU01002"/>
    </source>
</evidence>
<feature type="region of interest" description="Disordered" evidence="6">
    <location>
        <begin position="298"/>
        <end position="327"/>
    </location>
</feature>
<evidence type="ECO:0000259" key="7">
    <source>
        <dbReference type="PROSITE" id="PS51666"/>
    </source>
</evidence>
<dbReference type="SMART" id="SM00951">
    <property type="entry name" value="QLQ"/>
    <property type="match status" value="1"/>
</dbReference>
<reference evidence="9 10" key="1">
    <citation type="journal article" date="2021" name="Hortic Res">
        <title>Chromosome-scale assembly of the Dendrobium chrysotoxum genome enhances the understanding of orchid evolution.</title>
        <authorList>
            <person name="Zhang Y."/>
            <person name="Zhang G.Q."/>
            <person name="Zhang D."/>
            <person name="Liu X.D."/>
            <person name="Xu X.Y."/>
            <person name="Sun W.H."/>
            <person name="Yu X."/>
            <person name="Zhu X."/>
            <person name="Wang Z.W."/>
            <person name="Zhao X."/>
            <person name="Zhong W.Y."/>
            <person name="Chen H."/>
            <person name="Yin W.L."/>
            <person name="Huang T."/>
            <person name="Niu S.C."/>
            <person name="Liu Z.J."/>
        </authorList>
    </citation>
    <scope>NUCLEOTIDE SEQUENCE [LARGE SCALE GENOMIC DNA]</scope>
    <source>
        <strain evidence="9">Lindl</strain>
    </source>
</reference>
<evidence type="ECO:0000256" key="3">
    <source>
        <dbReference type="ARBA" id="ARBA00023242"/>
    </source>
</evidence>
<feature type="region of interest" description="Disordered" evidence="6">
    <location>
        <begin position="48"/>
        <end position="69"/>
    </location>
</feature>